<proteinExistence type="predicted"/>
<feature type="region of interest" description="Disordered" evidence="1">
    <location>
        <begin position="318"/>
        <end position="340"/>
    </location>
</feature>
<feature type="compositionally biased region" description="Basic and acidic residues" evidence="1">
    <location>
        <begin position="330"/>
        <end position="340"/>
    </location>
</feature>
<comment type="caution">
    <text evidence="2">The sequence shown here is derived from an EMBL/GenBank/DDBJ whole genome shotgun (WGS) entry which is preliminary data.</text>
</comment>
<name>A0A0F9LDI5_9ZZZZ</name>
<protein>
    <submittedName>
        <fullName evidence="2">Uncharacterized protein</fullName>
    </submittedName>
</protein>
<feature type="compositionally biased region" description="Polar residues" evidence="1">
    <location>
        <begin position="318"/>
        <end position="329"/>
    </location>
</feature>
<organism evidence="2">
    <name type="scientific">marine sediment metagenome</name>
    <dbReference type="NCBI Taxonomy" id="412755"/>
    <lineage>
        <taxon>unclassified sequences</taxon>
        <taxon>metagenomes</taxon>
        <taxon>ecological metagenomes</taxon>
    </lineage>
</organism>
<reference evidence="2" key="1">
    <citation type="journal article" date="2015" name="Nature">
        <title>Complex archaea that bridge the gap between prokaryotes and eukaryotes.</title>
        <authorList>
            <person name="Spang A."/>
            <person name="Saw J.H."/>
            <person name="Jorgensen S.L."/>
            <person name="Zaremba-Niedzwiedzka K."/>
            <person name="Martijn J."/>
            <person name="Lind A.E."/>
            <person name="van Eijk R."/>
            <person name="Schleper C."/>
            <person name="Guy L."/>
            <person name="Ettema T.J."/>
        </authorList>
    </citation>
    <scope>NUCLEOTIDE SEQUENCE</scope>
</reference>
<gene>
    <name evidence="2" type="ORF">LCGC14_1212580</name>
</gene>
<sequence>MKTKENFDNFMDAWNSLTEDNGEEVISADVSQEPKMEQESFNIMVEEVADLLPEIEDSLPEDLKGPGAEIESNKKVEQILSEVCQTNNSGSEVKEKILDIKNEQDLEVIDLSNFDKLLDSDVKKSKKVEKIEGEEEPVPIDKKMDEKQTNGLAKKINFKNGKIEFFLESPSKLFDQFYGYKRELVEDLTPGEQLLFDDLTRELIGCNVDIRTEVFDNREYIRQMTVIQGFMGRVKNIQVTCNNQYFVWEEFLPNIKGCLARVEYLKPAIKQEGFVHEHMRDLVWYYSKLKHLHESCKGVVKILERAFETISRKASITTPSRQSEQYQRSNRPEEKRYDTLPVENKIKKDASGFCTWEEIK</sequence>
<dbReference type="AlphaFoldDB" id="A0A0F9LDI5"/>
<evidence type="ECO:0000313" key="2">
    <source>
        <dbReference type="EMBL" id="KKM93024.1"/>
    </source>
</evidence>
<accession>A0A0F9LDI5</accession>
<dbReference type="EMBL" id="LAZR01006321">
    <property type="protein sequence ID" value="KKM93024.1"/>
    <property type="molecule type" value="Genomic_DNA"/>
</dbReference>
<evidence type="ECO:0000256" key="1">
    <source>
        <dbReference type="SAM" id="MobiDB-lite"/>
    </source>
</evidence>